<sequence>MVDVGCLNAKDKKSLTDAGYKFEGKFWMPYSASNYSASGNIPLNAEARAGVRRWSVSPNCVYQLLDINARSISSFIDDFLNGTVFSGTYVYNYQSEIQLQAIFNEGNVTFERINETWKNISDAITLYMRQNGDTNKSAPARGEAFHTQTCVHIRWLFLLYPAVLVLLAIIFFIVMVFETRHREISRHDWKSSPLALLFHGLDRLSMGNGEYASVTQASEMERIADHTPVRLAQTSYGWQFSKMGVER</sequence>
<keyword evidence="1" id="KW-1133">Transmembrane helix</keyword>
<accession>A0A8H7ALJ3</accession>
<feature type="transmembrane region" description="Helical" evidence="1">
    <location>
        <begin position="155"/>
        <end position="177"/>
    </location>
</feature>
<dbReference type="PANTHER" id="PTHR35394">
    <property type="entry name" value="DUF3176 DOMAIN-CONTAINING PROTEIN"/>
    <property type="match status" value="1"/>
</dbReference>
<name>A0A8H7ALJ3_9EURO</name>
<gene>
    <name evidence="2" type="ORF">GJ744_008190</name>
</gene>
<organism evidence="2 3">
    <name type="scientific">Endocarpon pusillum</name>
    <dbReference type="NCBI Taxonomy" id="364733"/>
    <lineage>
        <taxon>Eukaryota</taxon>
        <taxon>Fungi</taxon>
        <taxon>Dikarya</taxon>
        <taxon>Ascomycota</taxon>
        <taxon>Pezizomycotina</taxon>
        <taxon>Eurotiomycetes</taxon>
        <taxon>Chaetothyriomycetidae</taxon>
        <taxon>Verrucariales</taxon>
        <taxon>Verrucariaceae</taxon>
        <taxon>Endocarpon</taxon>
    </lineage>
</organism>
<dbReference type="PANTHER" id="PTHR35394:SF5">
    <property type="entry name" value="DUF3176 DOMAIN-CONTAINING PROTEIN"/>
    <property type="match status" value="1"/>
</dbReference>
<dbReference type="EMBL" id="JAACFV010000043">
    <property type="protein sequence ID" value="KAF7509296.1"/>
    <property type="molecule type" value="Genomic_DNA"/>
</dbReference>
<keyword evidence="1" id="KW-0812">Transmembrane</keyword>
<dbReference type="AlphaFoldDB" id="A0A8H7ALJ3"/>
<evidence type="ECO:0000256" key="1">
    <source>
        <dbReference type="SAM" id="Phobius"/>
    </source>
</evidence>
<dbReference type="OrthoDB" id="5376804at2759"/>
<protein>
    <submittedName>
        <fullName evidence="2">Uncharacterized protein</fullName>
    </submittedName>
</protein>
<comment type="caution">
    <text evidence="2">The sequence shown here is derived from an EMBL/GenBank/DDBJ whole genome shotgun (WGS) entry which is preliminary data.</text>
</comment>
<evidence type="ECO:0000313" key="3">
    <source>
        <dbReference type="Proteomes" id="UP000606974"/>
    </source>
</evidence>
<keyword evidence="1" id="KW-0472">Membrane</keyword>
<keyword evidence="3" id="KW-1185">Reference proteome</keyword>
<evidence type="ECO:0000313" key="2">
    <source>
        <dbReference type="EMBL" id="KAF7509296.1"/>
    </source>
</evidence>
<proteinExistence type="predicted"/>
<dbReference type="Proteomes" id="UP000606974">
    <property type="component" value="Unassembled WGS sequence"/>
</dbReference>
<reference evidence="2" key="1">
    <citation type="submission" date="2020-02" db="EMBL/GenBank/DDBJ databases">
        <authorList>
            <person name="Palmer J.M."/>
        </authorList>
    </citation>
    <scope>NUCLEOTIDE SEQUENCE</scope>
    <source>
        <strain evidence="2">EPUS1.4</strain>
        <tissue evidence="2">Thallus</tissue>
    </source>
</reference>